<feature type="domain" description="Ricin B lectin" evidence="3">
    <location>
        <begin position="476"/>
        <end position="611"/>
    </location>
</feature>
<dbReference type="PROSITE" id="PS50231">
    <property type="entry name" value="RICIN_B_LECTIN"/>
    <property type="match status" value="1"/>
</dbReference>
<evidence type="ECO:0000313" key="4">
    <source>
        <dbReference type="EMBL" id="KAG2206588.1"/>
    </source>
</evidence>
<dbReference type="AlphaFoldDB" id="A0A8H7V7U4"/>
<protein>
    <recommendedName>
        <fullName evidence="3">Ricin B lectin domain-containing protein</fullName>
    </recommendedName>
</protein>
<dbReference type="Gene3D" id="2.80.10.50">
    <property type="match status" value="1"/>
</dbReference>
<evidence type="ECO:0000256" key="1">
    <source>
        <dbReference type="SAM" id="Coils"/>
    </source>
</evidence>
<feature type="coiled-coil region" evidence="1">
    <location>
        <begin position="174"/>
        <end position="274"/>
    </location>
</feature>
<feature type="coiled-coil region" evidence="1">
    <location>
        <begin position="61"/>
        <end position="88"/>
    </location>
</feature>
<feature type="region of interest" description="Disordered" evidence="2">
    <location>
        <begin position="605"/>
        <end position="741"/>
    </location>
</feature>
<feature type="coiled-coil region" evidence="1">
    <location>
        <begin position="321"/>
        <end position="348"/>
    </location>
</feature>
<organism evidence="4 5">
    <name type="scientific">Mucor plumbeus</name>
    <dbReference type="NCBI Taxonomy" id="97098"/>
    <lineage>
        <taxon>Eukaryota</taxon>
        <taxon>Fungi</taxon>
        <taxon>Fungi incertae sedis</taxon>
        <taxon>Mucoromycota</taxon>
        <taxon>Mucoromycotina</taxon>
        <taxon>Mucoromycetes</taxon>
        <taxon>Mucorales</taxon>
        <taxon>Mucorineae</taxon>
        <taxon>Mucoraceae</taxon>
        <taxon>Mucor</taxon>
    </lineage>
</organism>
<keyword evidence="1" id="KW-0175">Coiled coil</keyword>
<evidence type="ECO:0000256" key="2">
    <source>
        <dbReference type="SAM" id="MobiDB-lite"/>
    </source>
</evidence>
<keyword evidence="5" id="KW-1185">Reference proteome</keyword>
<comment type="caution">
    <text evidence="4">The sequence shown here is derived from an EMBL/GenBank/DDBJ whole genome shotgun (WGS) entry which is preliminary data.</text>
</comment>
<feature type="coiled-coil region" evidence="1">
    <location>
        <begin position="418"/>
        <end position="462"/>
    </location>
</feature>
<feature type="region of interest" description="Disordered" evidence="2">
    <location>
        <begin position="373"/>
        <end position="395"/>
    </location>
</feature>
<feature type="compositionally biased region" description="Low complexity" evidence="2">
    <location>
        <begin position="641"/>
        <end position="663"/>
    </location>
</feature>
<feature type="compositionally biased region" description="Polar residues" evidence="2">
    <location>
        <begin position="670"/>
        <end position="727"/>
    </location>
</feature>
<feature type="coiled-coil region" evidence="1">
    <location>
        <begin position="5"/>
        <end position="32"/>
    </location>
</feature>
<dbReference type="EMBL" id="JAEPRC010000147">
    <property type="protein sequence ID" value="KAG2206588.1"/>
    <property type="molecule type" value="Genomic_DNA"/>
</dbReference>
<feature type="compositionally biased region" description="Polar residues" evidence="2">
    <location>
        <begin position="605"/>
        <end position="640"/>
    </location>
</feature>
<sequence>MAENNTTERARALRAEKQVERLERELELIKSRLKVSEMPIKPTAAGSNSPNMMIRESDKANFQLQEQVKDLKYQLKHQTAEYTKLQETSTTKTNEYEEKLKRMREIFGQASKNIDSYRASIASKDIEIGKLKMELEECQQREQSYKSTSETQQLTIEKLNTEITSTKTFYGTEIKQLEAKNRQVSIQFEQTKTNYEQYKKRAHILLEKNKEKQSDTSRINQLQELVEQLQTQKTKYEHEQQEKAEQQLFLEHDLRKAIDQINELESKQHILVKNETNFSAEKTALETKLQAMTKQFHQSSQQIIALQSKYDDQMESSTNSLEPLKLRLQELQETNDSLYQQLLIKDNEIEKLIISTPTSPPPPDEIIELPQQKIQQQPTKSTTTTPSSQSLSTTTSDVYASMSSLLSPLVSRQIPDERIGLEKQVQKLSEMLHESQDKITALQTQEKVLKDELRKIDAFEKRQDMNVEYLKNVLVKFLMSENKQENGSCVDVYMGELTSDSNIIIWPQKTGEDKDNQLWRCENGFLVNKKSGLVIDIRGGDLQSDTQIVQYERKTTMAHNQRWGFRDGYVYCLADPRLVLDIKGGSNKDGAKVILYNRKDTDNRNQQWTLQTDGSSGQSAIPTYGNTSSSATSGYGQENKSSGYGNTSSSYGNTSSGYGNTSSGYGGQSHGASSGYGQPNTNSGYGQQHTSSGYGQHNPSAGYGQNNPSASYGQHNPSSGYGHSQPTGYGAPDDENPQYRR</sequence>
<evidence type="ECO:0000259" key="3">
    <source>
        <dbReference type="SMART" id="SM00458"/>
    </source>
</evidence>
<dbReference type="SUPFAM" id="SSF50370">
    <property type="entry name" value="Ricin B-like lectins"/>
    <property type="match status" value="1"/>
</dbReference>
<evidence type="ECO:0000313" key="5">
    <source>
        <dbReference type="Proteomes" id="UP000650833"/>
    </source>
</evidence>
<name>A0A8H7V7U4_9FUNG</name>
<proteinExistence type="predicted"/>
<dbReference type="SUPFAM" id="SSF57997">
    <property type="entry name" value="Tropomyosin"/>
    <property type="match status" value="1"/>
</dbReference>
<dbReference type="InterPro" id="IPR035992">
    <property type="entry name" value="Ricin_B-like_lectins"/>
</dbReference>
<accession>A0A8H7V7U4</accession>
<dbReference type="Proteomes" id="UP000650833">
    <property type="component" value="Unassembled WGS sequence"/>
</dbReference>
<feature type="compositionally biased region" description="Acidic residues" evidence="2">
    <location>
        <begin position="732"/>
        <end position="741"/>
    </location>
</feature>
<gene>
    <name evidence="4" type="ORF">INT46_002843</name>
</gene>
<dbReference type="OrthoDB" id="1926336at2759"/>
<dbReference type="CDD" id="cd23454">
    <property type="entry name" value="beta-trefoil_Ricin_GllA-1"/>
    <property type="match status" value="1"/>
</dbReference>
<reference evidence="4" key="1">
    <citation type="submission" date="2020-12" db="EMBL/GenBank/DDBJ databases">
        <title>Metabolic potential, ecology and presence of endohyphal bacteria is reflected in genomic diversity of Mucoromycotina.</title>
        <authorList>
            <person name="Muszewska A."/>
            <person name="Okrasinska A."/>
            <person name="Steczkiewicz K."/>
            <person name="Drgas O."/>
            <person name="Orlowska M."/>
            <person name="Perlinska-Lenart U."/>
            <person name="Aleksandrzak-Piekarczyk T."/>
            <person name="Szatraj K."/>
            <person name="Zielenkiewicz U."/>
            <person name="Pilsyk S."/>
            <person name="Malc E."/>
            <person name="Mieczkowski P."/>
            <person name="Kruszewska J.S."/>
            <person name="Biernat P."/>
            <person name="Pawlowska J."/>
        </authorList>
    </citation>
    <scope>NUCLEOTIDE SEQUENCE</scope>
    <source>
        <strain evidence="4">CBS 226.32</strain>
    </source>
</reference>
<dbReference type="SMART" id="SM00458">
    <property type="entry name" value="RICIN"/>
    <property type="match status" value="1"/>
</dbReference>
<dbReference type="InterPro" id="IPR000772">
    <property type="entry name" value="Ricin_B_lectin"/>
</dbReference>